<sequence>MSRKRAPGPYNYDDDEDYVPSKAVKYSEREDVGPLKVKKHTLDSDEEEDELEGDDQNEDKNYDVLKEEDIDGTTHQADSFIRLFAVTGLIHSLQLSAFTGLFDPPAPRSGWVCYSKTKLY</sequence>
<keyword evidence="3" id="KW-1185">Reference proteome</keyword>
<dbReference type="OrthoDB" id="331341at2759"/>
<gene>
    <name evidence="2" type="ORF">E2C01_069915</name>
</gene>
<comment type="caution">
    <text evidence="2">The sequence shown here is derived from an EMBL/GenBank/DDBJ whole genome shotgun (WGS) entry which is preliminary data.</text>
</comment>
<evidence type="ECO:0000313" key="3">
    <source>
        <dbReference type="Proteomes" id="UP000324222"/>
    </source>
</evidence>
<reference evidence="2 3" key="1">
    <citation type="submission" date="2019-05" db="EMBL/GenBank/DDBJ databases">
        <title>Another draft genome of Portunus trituberculatus and its Hox gene families provides insights of decapod evolution.</title>
        <authorList>
            <person name="Jeong J.-H."/>
            <person name="Song I."/>
            <person name="Kim S."/>
            <person name="Choi T."/>
            <person name="Kim D."/>
            <person name="Ryu S."/>
            <person name="Kim W."/>
        </authorList>
    </citation>
    <scope>NUCLEOTIDE SEQUENCE [LARGE SCALE GENOMIC DNA]</scope>
    <source>
        <tissue evidence="2">Muscle</tissue>
    </source>
</reference>
<dbReference type="AlphaFoldDB" id="A0A5B7I076"/>
<feature type="compositionally biased region" description="Acidic residues" evidence="1">
    <location>
        <begin position="44"/>
        <end position="57"/>
    </location>
</feature>
<feature type="region of interest" description="Disordered" evidence="1">
    <location>
        <begin position="25"/>
        <end position="61"/>
    </location>
</feature>
<organism evidence="2 3">
    <name type="scientific">Portunus trituberculatus</name>
    <name type="common">Swimming crab</name>
    <name type="synonym">Neptunus trituberculatus</name>
    <dbReference type="NCBI Taxonomy" id="210409"/>
    <lineage>
        <taxon>Eukaryota</taxon>
        <taxon>Metazoa</taxon>
        <taxon>Ecdysozoa</taxon>
        <taxon>Arthropoda</taxon>
        <taxon>Crustacea</taxon>
        <taxon>Multicrustacea</taxon>
        <taxon>Malacostraca</taxon>
        <taxon>Eumalacostraca</taxon>
        <taxon>Eucarida</taxon>
        <taxon>Decapoda</taxon>
        <taxon>Pleocyemata</taxon>
        <taxon>Brachyura</taxon>
        <taxon>Eubrachyura</taxon>
        <taxon>Portunoidea</taxon>
        <taxon>Portunidae</taxon>
        <taxon>Portuninae</taxon>
        <taxon>Portunus</taxon>
    </lineage>
</organism>
<accession>A0A5B7I076</accession>
<proteinExistence type="predicted"/>
<dbReference type="Proteomes" id="UP000324222">
    <property type="component" value="Unassembled WGS sequence"/>
</dbReference>
<protein>
    <submittedName>
        <fullName evidence="2">Uncharacterized protein</fullName>
    </submittedName>
</protein>
<name>A0A5B7I076_PORTR</name>
<evidence type="ECO:0000256" key="1">
    <source>
        <dbReference type="SAM" id="MobiDB-lite"/>
    </source>
</evidence>
<dbReference type="EMBL" id="VSRR010041322">
    <property type="protein sequence ID" value="MPC75525.1"/>
    <property type="molecule type" value="Genomic_DNA"/>
</dbReference>
<evidence type="ECO:0000313" key="2">
    <source>
        <dbReference type="EMBL" id="MPC75525.1"/>
    </source>
</evidence>